<dbReference type="AlphaFoldDB" id="A0A3S3YPJ4"/>
<dbReference type="OrthoDB" id="9808822at2"/>
<gene>
    <name evidence="8" type="ORF">EPL05_21845</name>
</gene>
<comment type="caution">
    <text evidence="8">The sequence shown here is derived from an EMBL/GenBank/DDBJ whole genome shotgun (WGS) entry which is preliminary data.</text>
</comment>
<dbReference type="RefSeq" id="WP_128536119.1">
    <property type="nucleotide sequence ID" value="NZ_SBIW01000025.1"/>
</dbReference>
<reference evidence="8 9" key="1">
    <citation type="submission" date="2019-01" db="EMBL/GenBank/DDBJ databases">
        <title>Mucilaginibacter antarcticum sp. nov., isolated from antarctic soil.</title>
        <authorList>
            <person name="Yan Y.-Q."/>
            <person name="Du Z.-J."/>
        </authorList>
    </citation>
    <scope>NUCLEOTIDE SEQUENCE [LARGE SCALE GENOMIC DNA]</scope>
    <source>
        <strain evidence="8 9">F01003</strain>
    </source>
</reference>
<name>A0A3S3YPJ4_9SPHI</name>
<dbReference type="SUPFAM" id="SSF90002">
    <property type="entry name" value="Hypothetical protein YjiA, C-terminal domain"/>
    <property type="match status" value="1"/>
</dbReference>
<evidence type="ECO:0000256" key="6">
    <source>
        <dbReference type="ARBA" id="ARBA00049117"/>
    </source>
</evidence>
<comment type="similarity">
    <text evidence="4">Belongs to the SIMIBI class G3E GTPase family. ZNG1 subfamily.</text>
</comment>
<comment type="function">
    <text evidence="5">Zinc chaperone that directly transfers zinc cofactor to target proteins, thereby activating them. Zinc is transferred from the CXCC motif in the GTPase domain to the zinc binding site in target proteins in a process requiring GTP hydrolysis.</text>
</comment>
<comment type="catalytic activity">
    <reaction evidence="6">
        <text>GTP + H2O = GDP + phosphate + H(+)</text>
        <dbReference type="Rhea" id="RHEA:19669"/>
        <dbReference type="ChEBI" id="CHEBI:15377"/>
        <dbReference type="ChEBI" id="CHEBI:15378"/>
        <dbReference type="ChEBI" id="CHEBI:37565"/>
        <dbReference type="ChEBI" id="CHEBI:43474"/>
        <dbReference type="ChEBI" id="CHEBI:58189"/>
    </reaction>
    <physiologicalReaction direction="left-to-right" evidence="6">
        <dbReference type="Rhea" id="RHEA:19670"/>
    </physiologicalReaction>
</comment>
<dbReference type="Proteomes" id="UP000286701">
    <property type="component" value="Unassembled WGS sequence"/>
</dbReference>
<dbReference type="SMART" id="SM00833">
    <property type="entry name" value="CobW_C"/>
    <property type="match status" value="1"/>
</dbReference>
<dbReference type="Gene3D" id="3.30.1220.10">
    <property type="entry name" value="CobW-like, C-terminal domain"/>
    <property type="match status" value="1"/>
</dbReference>
<dbReference type="PANTHER" id="PTHR13748">
    <property type="entry name" value="COBW-RELATED"/>
    <property type="match status" value="1"/>
</dbReference>
<protein>
    <submittedName>
        <fullName evidence="8">GTP-binding protein</fullName>
    </submittedName>
</protein>
<dbReference type="GO" id="GO:0000166">
    <property type="term" value="F:nucleotide binding"/>
    <property type="evidence" value="ECO:0007669"/>
    <property type="project" value="UniProtKB-KW"/>
</dbReference>
<dbReference type="EMBL" id="SBIW01000025">
    <property type="protein sequence ID" value="RWY47454.1"/>
    <property type="molecule type" value="Genomic_DNA"/>
</dbReference>
<evidence type="ECO:0000256" key="2">
    <source>
        <dbReference type="ARBA" id="ARBA00022801"/>
    </source>
</evidence>
<keyword evidence="9" id="KW-1185">Reference proteome</keyword>
<keyword evidence="1" id="KW-0547">Nucleotide-binding</keyword>
<dbReference type="PANTHER" id="PTHR13748:SF62">
    <property type="entry name" value="COBW DOMAIN-CONTAINING PROTEIN"/>
    <property type="match status" value="1"/>
</dbReference>
<evidence type="ECO:0000313" key="9">
    <source>
        <dbReference type="Proteomes" id="UP000286701"/>
    </source>
</evidence>
<evidence type="ECO:0000313" key="8">
    <source>
        <dbReference type="EMBL" id="RWY47454.1"/>
    </source>
</evidence>
<evidence type="ECO:0000256" key="4">
    <source>
        <dbReference type="ARBA" id="ARBA00034320"/>
    </source>
</evidence>
<dbReference type="InterPro" id="IPR051316">
    <property type="entry name" value="Zinc-reg_GTPase_activator"/>
</dbReference>
<organism evidence="8 9">
    <name type="scientific">Mucilaginibacter gilvus</name>
    <dbReference type="NCBI Taxonomy" id="2305909"/>
    <lineage>
        <taxon>Bacteria</taxon>
        <taxon>Pseudomonadati</taxon>
        <taxon>Bacteroidota</taxon>
        <taxon>Sphingobacteriia</taxon>
        <taxon>Sphingobacteriales</taxon>
        <taxon>Sphingobacteriaceae</taxon>
        <taxon>Mucilaginibacter</taxon>
    </lineage>
</organism>
<keyword evidence="2" id="KW-0378">Hydrolase</keyword>
<evidence type="ECO:0000256" key="1">
    <source>
        <dbReference type="ARBA" id="ARBA00022741"/>
    </source>
</evidence>
<dbReference type="GO" id="GO:0005737">
    <property type="term" value="C:cytoplasm"/>
    <property type="evidence" value="ECO:0007669"/>
    <property type="project" value="TreeGrafter"/>
</dbReference>
<dbReference type="SUPFAM" id="SSF52540">
    <property type="entry name" value="P-loop containing nucleoside triphosphate hydrolases"/>
    <property type="match status" value="1"/>
</dbReference>
<keyword evidence="3" id="KW-0143">Chaperone</keyword>
<dbReference type="CDD" id="cd03112">
    <property type="entry name" value="CobW-like"/>
    <property type="match status" value="1"/>
</dbReference>
<dbReference type="GO" id="GO:0016787">
    <property type="term" value="F:hydrolase activity"/>
    <property type="evidence" value="ECO:0007669"/>
    <property type="project" value="UniProtKB-KW"/>
</dbReference>
<dbReference type="InterPro" id="IPR036627">
    <property type="entry name" value="CobW-likC_sf"/>
</dbReference>
<dbReference type="InterPro" id="IPR003495">
    <property type="entry name" value="CobW/HypB/UreG_nucleotide-bd"/>
</dbReference>
<evidence type="ECO:0000259" key="7">
    <source>
        <dbReference type="SMART" id="SM00833"/>
    </source>
</evidence>
<evidence type="ECO:0000256" key="5">
    <source>
        <dbReference type="ARBA" id="ARBA00045658"/>
    </source>
</evidence>
<dbReference type="Pfam" id="PF07683">
    <property type="entry name" value="CobW_C"/>
    <property type="match status" value="1"/>
</dbReference>
<dbReference type="Gene3D" id="3.40.50.300">
    <property type="entry name" value="P-loop containing nucleotide triphosphate hydrolases"/>
    <property type="match status" value="1"/>
</dbReference>
<sequence length="326" mass="36919">MISTDMRPVIIITGFLGAGKTTFLNELIAWRKEVKLAVIENEFGEEGIDGDLIISADNNVFELSNGCICCSLSDDFYDLLESLWKRKSEFDEMVIETTGIADPASIASPFLTIAGMGNYYQLKRVICLVDARHIERQLRETDEARKQISFGDILLITKTDLVEADHLAYLENLLQEINPFAKVLAGNKNGYPLDAIFDLERSTIVQKRPKFSLVPQSLKQHQHLDLVSLSFTFSEPFDIALLQHRLTVFLNFQAENIYRVKGIIYAQEHNSRVILQSVNTDLAISYGSDWKHEELKQSRIVFIGKELKAPGFEKMLRQCLALVAAK</sequence>
<proteinExistence type="inferred from homology"/>
<dbReference type="Pfam" id="PF02492">
    <property type="entry name" value="cobW"/>
    <property type="match status" value="1"/>
</dbReference>
<feature type="domain" description="CobW C-terminal" evidence="7">
    <location>
        <begin position="226"/>
        <end position="320"/>
    </location>
</feature>
<dbReference type="InterPro" id="IPR011629">
    <property type="entry name" value="CobW-like_C"/>
</dbReference>
<dbReference type="InterPro" id="IPR027417">
    <property type="entry name" value="P-loop_NTPase"/>
</dbReference>
<evidence type="ECO:0000256" key="3">
    <source>
        <dbReference type="ARBA" id="ARBA00023186"/>
    </source>
</evidence>
<accession>A0A3S3YPJ4</accession>